<reference evidence="2" key="2">
    <citation type="submission" date="2013-12" db="EMBL/GenBank/DDBJ databases">
        <authorList>
            <person name="Yu Y."/>
            <person name="Lee S."/>
            <person name="de Baynast K."/>
            <person name="Wissotski M."/>
            <person name="Liu L."/>
            <person name="Talag J."/>
            <person name="Goicoechea J."/>
            <person name="Angelova A."/>
            <person name="Jetty R."/>
            <person name="Kudrna D."/>
            <person name="Golser W."/>
            <person name="Rivera L."/>
            <person name="Zhang J."/>
            <person name="Wing R."/>
        </authorList>
    </citation>
    <scope>NUCLEOTIDE SEQUENCE</scope>
</reference>
<reference evidence="1 2" key="1">
    <citation type="submission" date="2012-08" db="EMBL/GenBank/DDBJ databases">
        <title>Oryza genome evolution.</title>
        <authorList>
            <person name="Wing R.A."/>
        </authorList>
    </citation>
    <scope>NUCLEOTIDE SEQUENCE</scope>
</reference>
<evidence type="ECO:0000313" key="1">
    <source>
        <dbReference type="EnsemblPlants" id="LPERR01G39000.1"/>
    </source>
</evidence>
<proteinExistence type="predicted"/>
<protein>
    <submittedName>
        <fullName evidence="1">Uncharacterized protein</fullName>
    </submittedName>
</protein>
<name>A0A0D9VAJ1_9ORYZ</name>
<evidence type="ECO:0000313" key="2">
    <source>
        <dbReference type="Proteomes" id="UP000032180"/>
    </source>
</evidence>
<organism evidence="1 2">
    <name type="scientific">Leersia perrieri</name>
    <dbReference type="NCBI Taxonomy" id="77586"/>
    <lineage>
        <taxon>Eukaryota</taxon>
        <taxon>Viridiplantae</taxon>
        <taxon>Streptophyta</taxon>
        <taxon>Embryophyta</taxon>
        <taxon>Tracheophyta</taxon>
        <taxon>Spermatophyta</taxon>
        <taxon>Magnoliopsida</taxon>
        <taxon>Liliopsida</taxon>
        <taxon>Poales</taxon>
        <taxon>Poaceae</taxon>
        <taxon>BOP clade</taxon>
        <taxon>Oryzoideae</taxon>
        <taxon>Oryzeae</taxon>
        <taxon>Oryzinae</taxon>
        <taxon>Leersia</taxon>
    </lineage>
</organism>
<dbReference type="Proteomes" id="UP000032180">
    <property type="component" value="Chromosome 1"/>
</dbReference>
<dbReference type="AlphaFoldDB" id="A0A0D9VAJ1"/>
<keyword evidence="2" id="KW-1185">Reference proteome</keyword>
<dbReference type="HOGENOM" id="CLU_1557492_0_0_1"/>
<dbReference type="Gramene" id="LPERR01G39000.1">
    <property type="protein sequence ID" value="LPERR01G39000.1"/>
    <property type="gene ID" value="LPERR01G39000"/>
</dbReference>
<accession>A0A0D9VAJ1</accession>
<reference evidence="1" key="3">
    <citation type="submission" date="2015-04" db="UniProtKB">
        <authorList>
            <consortium name="EnsemblPlants"/>
        </authorList>
    </citation>
    <scope>IDENTIFICATION</scope>
</reference>
<sequence>MGDRDVGILCNSKGNFTVAELTYRLGTTAELCFVRKQQQQQQQLQWRIKQLHMRRRSNHGNPRLDIGDWTTDSSAGLTTARDCSSSICSASSTLTIAMNSDSSRCLNRLGIRMVADTITPYRSICVTSGNSNNSRRSSSILKMVCITTASGKNNTGNFTITAWTLTNIHQNI</sequence>
<dbReference type="EnsemblPlants" id="LPERR01G39000.1">
    <property type="protein sequence ID" value="LPERR01G39000.1"/>
    <property type="gene ID" value="LPERR01G39000"/>
</dbReference>